<evidence type="ECO:0000256" key="2">
    <source>
        <dbReference type="SAM" id="SignalP"/>
    </source>
</evidence>
<dbReference type="InterPro" id="IPR018466">
    <property type="entry name" value="Kre9/Knh1-like_N"/>
</dbReference>
<evidence type="ECO:0000259" key="3">
    <source>
        <dbReference type="Pfam" id="PF10342"/>
    </source>
</evidence>
<evidence type="ECO:0000256" key="1">
    <source>
        <dbReference type="ARBA" id="ARBA00022729"/>
    </source>
</evidence>
<comment type="caution">
    <text evidence="4">The sequence shown here is derived from an EMBL/GenBank/DDBJ whole genome shotgun (WGS) entry which is preliminary data.</text>
</comment>
<dbReference type="Pfam" id="PF10342">
    <property type="entry name" value="Kre9_KNH"/>
    <property type="match status" value="1"/>
</dbReference>
<feature type="signal peptide" evidence="2">
    <location>
        <begin position="1"/>
        <end position="23"/>
    </location>
</feature>
<gene>
    <name evidence="4" type="ORF">LTR78_003400</name>
</gene>
<dbReference type="EMBL" id="JAUTXT010000009">
    <property type="protein sequence ID" value="KAK3676626.1"/>
    <property type="molecule type" value="Genomic_DNA"/>
</dbReference>
<reference evidence="4" key="1">
    <citation type="submission" date="2023-07" db="EMBL/GenBank/DDBJ databases">
        <title>Black Yeasts Isolated from many extreme environments.</title>
        <authorList>
            <person name="Coleine C."/>
            <person name="Stajich J.E."/>
            <person name="Selbmann L."/>
        </authorList>
    </citation>
    <scope>NUCLEOTIDE SEQUENCE</scope>
    <source>
        <strain evidence="4">CCFEE 5485</strain>
    </source>
</reference>
<proteinExistence type="predicted"/>
<dbReference type="PANTHER" id="PTHR40633:SF1">
    <property type="entry name" value="GPI ANCHORED SERINE-THREONINE RICH PROTEIN (AFU_ORTHOLOGUE AFUA_1G03630)"/>
    <property type="match status" value="1"/>
</dbReference>
<dbReference type="AlphaFoldDB" id="A0AAE0WRK7"/>
<evidence type="ECO:0000313" key="4">
    <source>
        <dbReference type="EMBL" id="KAK3676626.1"/>
    </source>
</evidence>
<dbReference type="InterPro" id="IPR052982">
    <property type="entry name" value="SRP1/TIP1-like"/>
</dbReference>
<dbReference type="PANTHER" id="PTHR40633">
    <property type="entry name" value="MATRIX PROTEIN, PUTATIVE (AFU_ORTHOLOGUE AFUA_8G05410)-RELATED"/>
    <property type="match status" value="1"/>
</dbReference>
<evidence type="ECO:0000313" key="5">
    <source>
        <dbReference type="Proteomes" id="UP001274830"/>
    </source>
</evidence>
<protein>
    <recommendedName>
        <fullName evidence="3">Yeast cell wall synthesis Kre9/Knh1-like N-terminal domain-containing protein</fullName>
    </recommendedName>
</protein>
<feature type="domain" description="Yeast cell wall synthesis Kre9/Knh1-like N-terminal" evidence="3">
    <location>
        <begin position="39"/>
        <end position="127"/>
    </location>
</feature>
<keyword evidence="1 2" id="KW-0732">Signal</keyword>
<sequence>MSDFSAFALFTAGLACFIPAVAAWTQPVGDSPSGNPISQPGLNSVVPVGQPFTITWQPTTSGTVTIVLLKGPSSNAVPQYAIVEKIQNSGSYAWTPSTDLAPGDTGYGLQLIDDENGQYQYSTQWGISNPGYVSSSSSASASTTVTVTSSASSSDASASSTSWAHGGNPWDTAINSWFSASAWTTDGSWSSATGSWSSSATGTATVTVPANGTSASATHNTTMSVPTATAVVSYSMPANTSVVLPTNSMTVPSSLKTSATASSSVSAPSASRPATTNAANTMATSFAGLVIAAGVAVFAL</sequence>
<name>A0AAE0WRK7_9PEZI</name>
<organism evidence="4 5">
    <name type="scientific">Recurvomyces mirabilis</name>
    <dbReference type="NCBI Taxonomy" id="574656"/>
    <lineage>
        <taxon>Eukaryota</taxon>
        <taxon>Fungi</taxon>
        <taxon>Dikarya</taxon>
        <taxon>Ascomycota</taxon>
        <taxon>Pezizomycotina</taxon>
        <taxon>Dothideomycetes</taxon>
        <taxon>Dothideomycetidae</taxon>
        <taxon>Mycosphaerellales</taxon>
        <taxon>Teratosphaeriaceae</taxon>
        <taxon>Recurvomyces</taxon>
    </lineage>
</organism>
<dbReference type="Proteomes" id="UP001274830">
    <property type="component" value="Unassembled WGS sequence"/>
</dbReference>
<feature type="chain" id="PRO_5042070054" description="Yeast cell wall synthesis Kre9/Knh1-like N-terminal domain-containing protein" evidence="2">
    <location>
        <begin position="24"/>
        <end position="300"/>
    </location>
</feature>
<keyword evidence="5" id="KW-1185">Reference proteome</keyword>
<accession>A0AAE0WRK7</accession>